<dbReference type="SUPFAM" id="SSF52096">
    <property type="entry name" value="ClpP/crotonase"/>
    <property type="match status" value="1"/>
</dbReference>
<dbReference type="Proteomes" id="UP000293347">
    <property type="component" value="Unassembled WGS sequence"/>
</dbReference>
<accession>A0A4R0NJX4</accession>
<evidence type="ECO:0000313" key="4">
    <source>
        <dbReference type="Proteomes" id="UP000293347"/>
    </source>
</evidence>
<dbReference type="InterPro" id="IPR029045">
    <property type="entry name" value="ClpP/crotonase-like_dom_sf"/>
</dbReference>
<reference evidence="3 4" key="1">
    <citation type="submission" date="2019-02" db="EMBL/GenBank/DDBJ databases">
        <title>Pedobacter sp. RP-1-14 sp. nov., isolated from Arctic soil.</title>
        <authorList>
            <person name="Dahal R.H."/>
        </authorList>
    </citation>
    <scope>NUCLEOTIDE SEQUENCE [LARGE SCALE GENOMIC DNA]</scope>
    <source>
        <strain evidence="3 4">RP-1-14</strain>
    </source>
</reference>
<organism evidence="3 4">
    <name type="scientific">Pedobacter psychroterrae</name>
    <dbReference type="NCBI Taxonomy" id="2530453"/>
    <lineage>
        <taxon>Bacteria</taxon>
        <taxon>Pseudomonadati</taxon>
        <taxon>Bacteroidota</taxon>
        <taxon>Sphingobacteriia</taxon>
        <taxon>Sphingobacteriales</taxon>
        <taxon>Sphingobacteriaceae</taxon>
        <taxon>Pedobacter</taxon>
    </lineage>
</organism>
<dbReference type="EMBL" id="SJSL01000003">
    <property type="protein sequence ID" value="TCD00519.1"/>
    <property type="molecule type" value="Genomic_DNA"/>
</dbReference>
<dbReference type="InterPro" id="IPR005151">
    <property type="entry name" value="Tail-specific_protease"/>
</dbReference>
<protein>
    <recommendedName>
        <fullName evidence="2">Tail specific protease domain-containing protein</fullName>
    </recommendedName>
</protein>
<dbReference type="RefSeq" id="WP_131596868.1">
    <property type="nucleotide sequence ID" value="NZ_SJSL01000003.1"/>
</dbReference>
<dbReference type="GO" id="GO:0008236">
    <property type="term" value="F:serine-type peptidase activity"/>
    <property type="evidence" value="ECO:0007669"/>
    <property type="project" value="InterPro"/>
</dbReference>
<name>A0A4R0NJX4_9SPHI</name>
<gene>
    <name evidence="3" type="ORF">EZ437_14965</name>
</gene>
<dbReference type="Gene3D" id="3.90.226.10">
    <property type="entry name" value="2-enoyl-CoA Hydratase, Chain A, domain 1"/>
    <property type="match status" value="1"/>
</dbReference>
<evidence type="ECO:0000259" key="2">
    <source>
        <dbReference type="Pfam" id="PF03572"/>
    </source>
</evidence>
<sequence length="481" mass="55840">MKKTTLLLTFCAFCLLFCSKTVIAQQTCDCIANLDTTIKKTELNYVGYPDLIKKKLMPKYQKLVKKLRTEAAKQTDPQKCFPLLNAYVGFFNDKHFDIEYSITDTNRFVYSPIREDAFKNDFSAKKRDSIEGIWVNPDTTLRLAIQKISPMRYQAVILESKDTKLKPGLVYYTFTKNKNGFIFDRYDWMTPDFPVRQHGGLLFVWNFEVWGKVYPSALTAHERSEFLTWRNYNYGLDFKKLDEDNVVLSIGSFNRDDKIKQIIQKNDSLIRSAKHLIVDLRGNGGGNSGWIHLLPYFYTQPIVQGDTYLRLTPQNINANLPGIKSMYEKPNPDPKWARSNTPEVLARFKKAYEEIPLSKAQFYAMPSTSIYADSILKKPEKVALIFDDLGGSSTEYFFYISMQSSKTRRYGERTLGMMDYMGVSQQTTLPFADYYLLIPDRKATWTDKDPKNVSGFVPEHDLRHLPRHQWIEYIKTDLGKN</sequence>
<feature type="signal peptide" evidence="1">
    <location>
        <begin position="1"/>
        <end position="24"/>
    </location>
</feature>
<evidence type="ECO:0000256" key="1">
    <source>
        <dbReference type="SAM" id="SignalP"/>
    </source>
</evidence>
<feature type="chain" id="PRO_5020301271" description="Tail specific protease domain-containing protein" evidence="1">
    <location>
        <begin position="25"/>
        <end position="481"/>
    </location>
</feature>
<keyword evidence="1" id="KW-0732">Signal</keyword>
<dbReference type="AlphaFoldDB" id="A0A4R0NJX4"/>
<keyword evidence="4" id="KW-1185">Reference proteome</keyword>
<dbReference type="Pfam" id="PF03572">
    <property type="entry name" value="Peptidase_S41"/>
    <property type="match status" value="1"/>
</dbReference>
<dbReference type="GO" id="GO:0006508">
    <property type="term" value="P:proteolysis"/>
    <property type="evidence" value="ECO:0007669"/>
    <property type="project" value="InterPro"/>
</dbReference>
<proteinExistence type="predicted"/>
<evidence type="ECO:0000313" key="3">
    <source>
        <dbReference type="EMBL" id="TCD00519.1"/>
    </source>
</evidence>
<comment type="caution">
    <text evidence="3">The sequence shown here is derived from an EMBL/GenBank/DDBJ whole genome shotgun (WGS) entry which is preliminary data.</text>
</comment>
<feature type="domain" description="Tail specific protease" evidence="2">
    <location>
        <begin position="248"/>
        <end position="418"/>
    </location>
</feature>
<dbReference type="OrthoDB" id="2327485at2"/>